<dbReference type="Proteomes" id="UP000231343">
    <property type="component" value="Unassembled WGS sequence"/>
</dbReference>
<name>A0A2H0XVZ8_UNCSA</name>
<evidence type="ECO:0008006" key="4">
    <source>
        <dbReference type="Google" id="ProtNLM"/>
    </source>
</evidence>
<evidence type="ECO:0000313" key="2">
    <source>
        <dbReference type="EMBL" id="PIS28309.1"/>
    </source>
</evidence>
<feature type="transmembrane region" description="Helical" evidence="1">
    <location>
        <begin position="12"/>
        <end position="37"/>
    </location>
</feature>
<gene>
    <name evidence="2" type="ORF">COT42_08485</name>
</gene>
<accession>A0A2H0XVZ8</accession>
<sequence>MSLSLLFSSIQLSLASIWPVTLNLLLTLLLLFLGLLIAKRLGQITAFVLNLVQLNKLAAWLNFSNTLERAGVKKTLAELLGDLVAWSLNLVVITAIMRFYGLDIEPALQRLFVHLGVVLVAALILGLGLFLAMVISVIVKVVIANLGLEGAQPVSKTIYYIIIVFAFLAALSELGFDLNNLAPHLGIIIGFPALAAAIAFGLGCKDMAADFFHNFFKGR</sequence>
<dbReference type="AlphaFoldDB" id="A0A2H0XVZ8"/>
<protein>
    <recommendedName>
        <fullName evidence="4">Small-conductance mechanosensitive ion channel</fullName>
    </recommendedName>
</protein>
<evidence type="ECO:0000313" key="3">
    <source>
        <dbReference type="Proteomes" id="UP000231343"/>
    </source>
</evidence>
<keyword evidence="1" id="KW-0472">Membrane</keyword>
<feature type="transmembrane region" description="Helical" evidence="1">
    <location>
        <begin position="83"/>
        <end position="100"/>
    </location>
</feature>
<evidence type="ECO:0000256" key="1">
    <source>
        <dbReference type="SAM" id="Phobius"/>
    </source>
</evidence>
<reference evidence="2 3" key="1">
    <citation type="submission" date="2017-09" db="EMBL/GenBank/DDBJ databases">
        <title>Depth-based differentiation of microbial function through sediment-hosted aquifers and enrichment of novel symbionts in the deep terrestrial subsurface.</title>
        <authorList>
            <person name="Probst A.J."/>
            <person name="Ladd B."/>
            <person name="Jarett J.K."/>
            <person name="Geller-Mcgrath D.E."/>
            <person name="Sieber C.M."/>
            <person name="Emerson J.B."/>
            <person name="Anantharaman K."/>
            <person name="Thomas B.C."/>
            <person name="Malmstrom R."/>
            <person name="Stieglmeier M."/>
            <person name="Klingl A."/>
            <person name="Woyke T."/>
            <person name="Ryan C.M."/>
            <person name="Banfield J.F."/>
        </authorList>
    </citation>
    <scope>NUCLEOTIDE SEQUENCE [LARGE SCALE GENOMIC DNA]</scope>
    <source>
        <strain evidence="2">CG08_land_8_20_14_0_20_45_16</strain>
    </source>
</reference>
<keyword evidence="1" id="KW-0812">Transmembrane</keyword>
<dbReference type="EMBL" id="PEYM01000139">
    <property type="protein sequence ID" value="PIS28309.1"/>
    <property type="molecule type" value="Genomic_DNA"/>
</dbReference>
<dbReference type="Gene3D" id="1.10.287.1260">
    <property type="match status" value="1"/>
</dbReference>
<feature type="transmembrane region" description="Helical" evidence="1">
    <location>
        <begin position="112"/>
        <end position="138"/>
    </location>
</feature>
<keyword evidence="1" id="KW-1133">Transmembrane helix</keyword>
<proteinExistence type="predicted"/>
<feature type="transmembrane region" description="Helical" evidence="1">
    <location>
        <begin position="185"/>
        <end position="203"/>
    </location>
</feature>
<organism evidence="2 3">
    <name type="scientific">Candidatus Saganbacteria bacterium CG08_land_8_20_14_0_20_45_16</name>
    <dbReference type="NCBI Taxonomy" id="2014293"/>
    <lineage>
        <taxon>Bacteria</taxon>
        <taxon>Bacillati</taxon>
        <taxon>Saganbacteria</taxon>
    </lineage>
</organism>
<comment type="caution">
    <text evidence="2">The sequence shown here is derived from an EMBL/GenBank/DDBJ whole genome shotgun (WGS) entry which is preliminary data.</text>
</comment>
<feature type="transmembrane region" description="Helical" evidence="1">
    <location>
        <begin position="158"/>
        <end position="178"/>
    </location>
</feature>